<organism evidence="1 2">
    <name type="scientific">Mangrovactinospora gilvigrisea</name>
    <dbReference type="NCBI Taxonomy" id="1428644"/>
    <lineage>
        <taxon>Bacteria</taxon>
        <taxon>Bacillati</taxon>
        <taxon>Actinomycetota</taxon>
        <taxon>Actinomycetes</taxon>
        <taxon>Kitasatosporales</taxon>
        <taxon>Streptomycetaceae</taxon>
        <taxon>Mangrovactinospora</taxon>
    </lineage>
</organism>
<name>A0A1J7BLG9_9ACTN</name>
<dbReference type="EMBL" id="MLCF01000001">
    <property type="protein sequence ID" value="OIV39543.1"/>
    <property type="molecule type" value="Genomic_DNA"/>
</dbReference>
<dbReference type="OrthoDB" id="2621972at2"/>
<accession>A0A1J7BLG9</accession>
<dbReference type="RefSeq" id="WP_071654480.1">
    <property type="nucleotide sequence ID" value="NZ_MLCF01000001.1"/>
</dbReference>
<proteinExistence type="predicted"/>
<reference evidence="1 2" key="1">
    <citation type="submission" date="2016-10" db="EMBL/GenBank/DDBJ databases">
        <title>Genome sequence of Streptomyces gilvigriseus MUSC 26.</title>
        <authorList>
            <person name="Lee L.-H."/>
            <person name="Ser H.-L."/>
        </authorList>
    </citation>
    <scope>NUCLEOTIDE SEQUENCE [LARGE SCALE GENOMIC DNA]</scope>
    <source>
        <strain evidence="1 2">MUSC 26</strain>
    </source>
</reference>
<gene>
    <name evidence="1" type="ORF">BIV57_00060</name>
</gene>
<dbReference type="STRING" id="1428644.BIV57_00060"/>
<comment type="caution">
    <text evidence="1">The sequence shown here is derived from an EMBL/GenBank/DDBJ whole genome shotgun (WGS) entry which is preliminary data.</text>
</comment>
<dbReference type="Proteomes" id="UP000243342">
    <property type="component" value="Unassembled WGS sequence"/>
</dbReference>
<sequence length="121" mass="13124">MGVWVTVRGWLECDRVQLDAIARRVAGGPPPAYSGGWTFPARQSAWSCAAYFGADLRAQCVGELLAEVRALARTPASDADGDLVRGLFTAVHETDGVQEWRVRDGGVEVHDATDRYGYLNA</sequence>
<evidence type="ECO:0000313" key="2">
    <source>
        <dbReference type="Proteomes" id="UP000243342"/>
    </source>
</evidence>
<protein>
    <submittedName>
        <fullName evidence="1">Uncharacterized protein</fullName>
    </submittedName>
</protein>
<keyword evidence="2" id="KW-1185">Reference proteome</keyword>
<evidence type="ECO:0000313" key="1">
    <source>
        <dbReference type="EMBL" id="OIV39543.1"/>
    </source>
</evidence>
<dbReference type="AlphaFoldDB" id="A0A1J7BLG9"/>